<keyword evidence="6 14" id="KW-0732">Signal</keyword>
<keyword evidence="7" id="KW-0408">Iron</keyword>
<dbReference type="PROSITE" id="PS52016">
    <property type="entry name" value="TONB_DEPENDENT_REC_3"/>
    <property type="match status" value="1"/>
</dbReference>
<dbReference type="EMBL" id="JMIH01000022">
    <property type="protein sequence ID" value="KEO73393.1"/>
    <property type="molecule type" value="Genomic_DNA"/>
</dbReference>
<evidence type="ECO:0000259" key="16">
    <source>
        <dbReference type="Pfam" id="PF07715"/>
    </source>
</evidence>
<dbReference type="GO" id="GO:0009279">
    <property type="term" value="C:cell outer membrane"/>
    <property type="evidence" value="ECO:0007669"/>
    <property type="project" value="UniProtKB-SubCell"/>
</dbReference>
<feature type="signal peptide" evidence="14">
    <location>
        <begin position="1"/>
        <end position="19"/>
    </location>
</feature>
<comment type="subcellular location">
    <subcellularLocation>
        <location evidence="1 12">Cell outer membrane</location>
        <topology evidence="1 12">Multi-pass membrane protein</topology>
    </subcellularLocation>
</comment>
<dbReference type="Gene3D" id="2.40.170.20">
    <property type="entry name" value="TonB-dependent receptor, beta-barrel domain"/>
    <property type="match status" value="1"/>
</dbReference>
<evidence type="ECO:0000256" key="14">
    <source>
        <dbReference type="SAM" id="SignalP"/>
    </source>
</evidence>
<evidence type="ECO:0000256" key="6">
    <source>
        <dbReference type="ARBA" id="ARBA00022729"/>
    </source>
</evidence>
<keyword evidence="18" id="KW-1185">Reference proteome</keyword>
<dbReference type="STRING" id="1048983.EL17_13715"/>
<dbReference type="Gene3D" id="2.60.40.1120">
    <property type="entry name" value="Carboxypeptidase-like, regulatory domain"/>
    <property type="match status" value="1"/>
</dbReference>
<sequence length="798" mass="90088">MKKAILMLAMALISVSLMAQNRLSGTVRDAETGETLPGANIILEGSGTGSISDPSGRFEFRNINSGTYTVMVSFVGYQTLKRSVGIVGDTEADFQLEKAILSTEEIIVSATRAGTTTPTTFKTISKEELRKNNLGQDLPFLLNYTPSVVTHSDAGAGVGYTGLRIRGSDQTRINVTVNGIPMNDAESHGVFWVNMPDFASSVENIQIQRGVGTSTNGAATFGASINIQTDTKREEAYAEVDNSFGSFNTQRHTIKAGTGLLNDRWAVDARLSQITSDGYIDRAFSDLRSYFVSGGYYGDNHLFKVNIFSGTEQTYQAWNGVPENLLETNRTYNSYTYENETDNYQQDNYQFIYAGKLGQNWKANAALHYTYGRGYYEQFRPNDRLVRNYGFQPIVIGDQIIERTDIIRRRWLDNHFYGGVFSLNYVSDNGKLDAVIGGGANRYDGDHYGEVIWMRYAGPNDIRDRYYDNIAIKDDRNIYLKATYEAIDNFYVFADLQVRQIDYTFEGINNDLRDISGAQNYNFFNPKFGLSYEGGAGRTWYASYAVANREPVRRDFTDSPIIEVPRPENLQNIEAGIRTKHLNFQYGANLYYMKYNDQLILTGQLNDVGANIRENVDNSYRAGIELDGAVLLSPKWTLGGNIALSRNKIAEFTEFIDDYAAEVFQQETFTYTDTDIAFSPNVVGSAMIDFRPVKGLEISLLSKYVDSQYLDNTQNENRKLDAFFTNDLRFIYKLSPRFVKEMEFTLLINNIFNEMYEPNGYTFSYFNPTATGGRELVTENFYYPMAGTNFMAGVSLRF</sequence>
<evidence type="ECO:0000256" key="5">
    <source>
        <dbReference type="ARBA" id="ARBA00022692"/>
    </source>
</evidence>
<evidence type="ECO:0000256" key="10">
    <source>
        <dbReference type="ARBA" id="ARBA00023136"/>
    </source>
</evidence>
<evidence type="ECO:0000256" key="9">
    <source>
        <dbReference type="ARBA" id="ARBA00023077"/>
    </source>
</evidence>
<dbReference type="SUPFAM" id="SSF49464">
    <property type="entry name" value="Carboxypeptidase regulatory domain-like"/>
    <property type="match status" value="1"/>
</dbReference>
<dbReference type="eggNOG" id="COG4772">
    <property type="taxonomic scope" value="Bacteria"/>
</dbReference>
<evidence type="ECO:0000256" key="3">
    <source>
        <dbReference type="ARBA" id="ARBA00022452"/>
    </source>
</evidence>
<dbReference type="Pfam" id="PF07715">
    <property type="entry name" value="Plug"/>
    <property type="match status" value="1"/>
</dbReference>
<evidence type="ECO:0000256" key="1">
    <source>
        <dbReference type="ARBA" id="ARBA00004571"/>
    </source>
</evidence>
<evidence type="ECO:0000256" key="12">
    <source>
        <dbReference type="PROSITE-ProRule" id="PRU01360"/>
    </source>
</evidence>
<evidence type="ECO:0000259" key="15">
    <source>
        <dbReference type="Pfam" id="PF00593"/>
    </source>
</evidence>
<dbReference type="InterPro" id="IPR036942">
    <property type="entry name" value="Beta-barrel_TonB_sf"/>
</dbReference>
<feature type="chain" id="PRO_5001697211" evidence="14">
    <location>
        <begin position="20"/>
        <end position="798"/>
    </location>
</feature>
<name>A0A074L0J9_9BACT</name>
<keyword evidence="9 13" id="KW-0798">TonB box</keyword>
<dbReference type="AlphaFoldDB" id="A0A074L0J9"/>
<evidence type="ECO:0000256" key="7">
    <source>
        <dbReference type="ARBA" id="ARBA00023004"/>
    </source>
</evidence>
<feature type="domain" description="TonB-dependent receptor-like beta-barrel" evidence="15">
    <location>
        <begin position="311"/>
        <end position="751"/>
    </location>
</feature>
<evidence type="ECO:0000256" key="11">
    <source>
        <dbReference type="ARBA" id="ARBA00023237"/>
    </source>
</evidence>
<evidence type="ECO:0000256" key="13">
    <source>
        <dbReference type="RuleBase" id="RU003357"/>
    </source>
</evidence>
<dbReference type="Proteomes" id="UP000027821">
    <property type="component" value="Unassembled WGS sequence"/>
</dbReference>
<gene>
    <name evidence="17" type="ORF">EL17_13715</name>
</gene>
<dbReference type="Pfam" id="PF00593">
    <property type="entry name" value="TonB_dep_Rec_b-barrel"/>
    <property type="match status" value="1"/>
</dbReference>
<dbReference type="OrthoDB" id="9761152at2"/>
<keyword evidence="11 12" id="KW-0998">Cell outer membrane</keyword>
<keyword evidence="4" id="KW-0410">Iron transport</keyword>
<evidence type="ECO:0000256" key="2">
    <source>
        <dbReference type="ARBA" id="ARBA00022448"/>
    </source>
</evidence>
<keyword evidence="8" id="KW-0406">Ion transport</keyword>
<proteinExistence type="inferred from homology"/>
<dbReference type="InterPro" id="IPR012910">
    <property type="entry name" value="Plug_dom"/>
</dbReference>
<keyword evidence="3 12" id="KW-1134">Transmembrane beta strand</keyword>
<dbReference type="Pfam" id="PF13715">
    <property type="entry name" value="CarbopepD_reg_2"/>
    <property type="match status" value="1"/>
</dbReference>
<organism evidence="17 18">
    <name type="scientific">Anditalea andensis</name>
    <dbReference type="NCBI Taxonomy" id="1048983"/>
    <lineage>
        <taxon>Bacteria</taxon>
        <taxon>Pseudomonadati</taxon>
        <taxon>Bacteroidota</taxon>
        <taxon>Cytophagia</taxon>
        <taxon>Cytophagales</taxon>
        <taxon>Cytophagaceae</taxon>
        <taxon>Anditalea</taxon>
    </lineage>
</organism>
<dbReference type="InterPro" id="IPR008969">
    <property type="entry name" value="CarboxyPept-like_regulatory"/>
</dbReference>
<dbReference type="PANTHER" id="PTHR32552">
    <property type="entry name" value="FERRICHROME IRON RECEPTOR-RELATED"/>
    <property type="match status" value="1"/>
</dbReference>
<dbReference type="SUPFAM" id="SSF56935">
    <property type="entry name" value="Porins"/>
    <property type="match status" value="1"/>
</dbReference>
<comment type="caution">
    <text evidence="17">The sequence shown here is derived from an EMBL/GenBank/DDBJ whole genome shotgun (WGS) entry which is preliminary data.</text>
</comment>
<reference evidence="17 18" key="1">
    <citation type="submission" date="2014-04" db="EMBL/GenBank/DDBJ databases">
        <title>Characterization and application of a salt tolerant electro-active bacterium.</title>
        <authorList>
            <person name="Yang L."/>
            <person name="Wei S."/>
            <person name="Tay Q.X.M."/>
        </authorList>
    </citation>
    <scope>NUCLEOTIDE SEQUENCE [LARGE SCALE GENOMIC DNA]</scope>
    <source>
        <strain evidence="17 18">LY1</strain>
    </source>
</reference>
<dbReference type="GO" id="GO:0015344">
    <property type="term" value="F:siderophore uptake transmembrane transporter activity"/>
    <property type="evidence" value="ECO:0007669"/>
    <property type="project" value="TreeGrafter"/>
</dbReference>
<evidence type="ECO:0000313" key="17">
    <source>
        <dbReference type="EMBL" id="KEO73393.1"/>
    </source>
</evidence>
<evidence type="ECO:0000313" key="18">
    <source>
        <dbReference type="Proteomes" id="UP000027821"/>
    </source>
</evidence>
<dbReference type="Gene3D" id="2.170.130.10">
    <property type="entry name" value="TonB-dependent receptor, plug domain"/>
    <property type="match status" value="1"/>
</dbReference>
<dbReference type="PANTHER" id="PTHR32552:SF68">
    <property type="entry name" value="FERRICHROME OUTER MEMBRANE TRANSPORTER_PHAGE RECEPTOR"/>
    <property type="match status" value="1"/>
</dbReference>
<evidence type="ECO:0000256" key="4">
    <source>
        <dbReference type="ARBA" id="ARBA00022496"/>
    </source>
</evidence>
<evidence type="ECO:0000256" key="8">
    <source>
        <dbReference type="ARBA" id="ARBA00023065"/>
    </source>
</evidence>
<feature type="domain" description="TonB-dependent receptor plug" evidence="16">
    <location>
        <begin position="116"/>
        <end position="222"/>
    </location>
</feature>
<comment type="similarity">
    <text evidence="12 13">Belongs to the TonB-dependent receptor family.</text>
</comment>
<dbReference type="RefSeq" id="WP_035075361.1">
    <property type="nucleotide sequence ID" value="NZ_JMIH01000022.1"/>
</dbReference>
<dbReference type="InterPro" id="IPR039426">
    <property type="entry name" value="TonB-dep_rcpt-like"/>
</dbReference>
<keyword evidence="17" id="KW-0675">Receptor</keyword>
<keyword evidence="5 12" id="KW-0812">Transmembrane</keyword>
<keyword evidence="2 12" id="KW-0813">Transport</keyword>
<protein>
    <submittedName>
        <fullName evidence="17">TonB-dependent receptor</fullName>
    </submittedName>
</protein>
<keyword evidence="10 12" id="KW-0472">Membrane</keyword>
<dbReference type="InterPro" id="IPR037066">
    <property type="entry name" value="Plug_dom_sf"/>
</dbReference>
<dbReference type="InterPro" id="IPR000531">
    <property type="entry name" value="Beta-barrel_TonB"/>
</dbReference>
<accession>A0A074L0J9</accession>